<accession>A0ABQ0RXQ8</accession>
<evidence type="ECO:0000313" key="2">
    <source>
        <dbReference type="Proteomes" id="UP000320693"/>
    </source>
</evidence>
<evidence type="ECO:0000313" key="1">
    <source>
        <dbReference type="EMBL" id="GEC25455.1"/>
    </source>
</evidence>
<dbReference type="EMBL" id="BJNH01000025">
    <property type="protein sequence ID" value="GEC25455.1"/>
    <property type="molecule type" value="Genomic_DNA"/>
</dbReference>
<dbReference type="SUPFAM" id="SSF52980">
    <property type="entry name" value="Restriction endonuclease-like"/>
    <property type="match status" value="1"/>
</dbReference>
<dbReference type="Proteomes" id="UP000320693">
    <property type="component" value="Unassembled WGS sequence"/>
</dbReference>
<evidence type="ECO:0008006" key="3">
    <source>
        <dbReference type="Google" id="ProtNLM"/>
    </source>
</evidence>
<dbReference type="Gene3D" id="3.40.960.10">
    <property type="entry name" value="VSR Endonuclease"/>
    <property type="match status" value="1"/>
</dbReference>
<reference evidence="1 2" key="1">
    <citation type="submission" date="2019-06" db="EMBL/GenBank/DDBJ databases">
        <title>Whole genome shotgun sequence of Pseudonocardia saturnea NBRC 14499.</title>
        <authorList>
            <person name="Hosoyama A."/>
            <person name="Uohara A."/>
            <person name="Ohji S."/>
            <person name="Ichikawa N."/>
        </authorList>
    </citation>
    <scope>NUCLEOTIDE SEQUENCE [LARGE SCALE GENOMIC DNA]</scope>
    <source>
        <strain evidence="1 2">NBRC 14499</strain>
    </source>
</reference>
<keyword evidence="2" id="KW-1185">Reference proteome</keyword>
<name>A0ABQ0RXQ8_9PSEU</name>
<gene>
    <name evidence="1" type="ORF">PSA01_24840</name>
</gene>
<organism evidence="1 2">
    <name type="scientific">Pseudonocardia saturnea</name>
    <dbReference type="NCBI Taxonomy" id="33909"/>
    <lineage>
        <taxon>Bacteria</taxon>
        <taxon>Bacillati</taxon>
        <taxon>Actinomycetota</taxon>
        <taxon>Actinomycetes</taxon>
        <taxon>Pseudonocardiales</taxon>
        <taxon>Pseudonocardiaceae</taxon>
        <taxon>Pseudonocardia</taxon>
    </lineage>
</organism>
<proteinExistence type="predicted"/>
<dbReference type="InterPro" id="IPR011335">
    <property type="entry name" value="Restrct_endonuc-II-like"/>
</dbReference>
<sequence>MRAGAGREAARMEPFRGSVAVARGRLTKGMLRGPGFRRLFPDVYVHASVQVTSLVLARAAALVADRAGGVAAGFSAAELLGASCGPLQAPAEVLAPGRIRSRNDLVARRGEVTGSGLADGARVTSPLRTAWDLVRRLGQVDAVVALDALAARRDRPTFVPHPPGVPPHPDLIALSRLRSRSLGFAPDDLLRWRDTHPGARGCAGLDRIVALADPRAESPPETRLRLLLVLAGMPAPQVQYRLAVEGRTVRFDLAYPEALLAIEYDGSDHDDPLDRARDVRTSALGWHTLRITAADLTRTPDRTLTVIRTLHQRRSQMLRAERHTSAPRP</sequence>
<protein>
    <recommendedName>
        <fullName evidence="3">DUF559 domain-containing protein</fullName>
    </recommendedName>
</protein>
<comment type="caution">
    <text evidence="1">The sequence shown here is derived from an EMBL/GenBank/DDBJ whole genome shotgun (WGS) entry which is preliminary data.</text>
</comment>